<keyword evidence="1" id="KW-0503">Monooxygenase</keyword>
<dbReference type="SUPFAM" id="SSF54909">
    <property type="entry name" value="Dimeric alpha+beta barrel"/>
    <property type="match status" value="1"/>
</dbReference>
<reference evidence="1" key="1">
    <citation type="submission" date="2013-08" db="EMBL/GenBank/DDBJ databases">
        <authorList>
            <person name="Mendez C."/>
            <person name="Richter M."/>
            <person name="Ferrer M."/>
            <person name="Sanchez J."/>
        </authorList>
    </citation>
    <scope>NUCLEOTIDE SEQUENCE</scope>
</reference>
<proteinExistence type="predicted"/>
<organism evidence="1">
    <name type="scientific">mine drainage metagenome</name>
    <dbReference type="NCBI Taxonomy" id="410659"/>
    <lineage>
        <taxon>unclassified sequences</taxon>
        <taxon>metagenomes</taxon>
        <taxon>ecological metagenomes</taxon>
    </lineage>
</organism>
<keyword evidence="1" id="KW-0560">Oxidoreductase</keyword>
<accession>T1CAI4</accession>
<evidence type="ECO:0000313" key="1">
    <source>
        <dbReference type="EMBL" id="EQD78283.1"/>
    </source>
</evidence>
<sequence length="109" mass="12121">MIARVWRGITHKDTAEAYLKFLNSVALPALAGKPGQRGGWVLRRYQGEHAEFVMLTLWDSMDAISAWVGGDPQQAVYTAEEAQYLLDQEGLVRHYETVGTVTPEAAQNT</sequence>
<comment type="caution">
    <text evidence="1">The sequence shown here is derived from an EMBL/GenBank/DDBJ whole genome shotgun (WGS) entry which is preliminary data.</text>
</comment>
<dbReference type="InterPro" id="IPR011008">
    <property type="entry name" value="Dimeric_a/b-barrel"/>
</dbReference>
<reference evidence="1" key="2">
    <citation type="journal article" date="2014" name="ISME J.">
        <title>Microbial stratification in low pH oxic and suboxic macroscopic growths along an acid mine drainage.</title>
        <authorList>
            <person name="Mendez-Garcia C."/>
            <person name="Mesa V."/>
            <person name="Sprenger R.R."/>
            <person name="Richter M."/>
            <person name="Diez M.S."/>
            <person name="Solano J."/>
            <person name="Bargiela R."/>
            <person name="Golyshina O.V."/>
            <person name="Manteca A."/>
            <person name="Ramos J.L."/>
            <person name="Gallego J.R."/>
            <person name="Llorente I."/>
            <person name="Martins Dos Santos V.A."/>
            <person name="Jensen O.N."/>
            <person name="Pelaez A.I."/>
            <person name="Sanchez J."/>
            <person name="Ferrer M."/>
        </authorList>
    </citation>
    <scope>NUCLEOTIDE SEQUENCE</scope>
</reference>
<gene>
    <name evidence="1" type="ORF">B1B_00805</name>
</gene>
<dbReference type="EMBL" id="AUZY01000594">
    <property type="protein sequence ID" value="EQD78283.1"/>
    <property type="molecule type" value="Genomic_DNA"/>
</dbReference>
<dbReference type="GO" id="GO:0004497">
    <property type="term" value="F:monooxygenase activity"/>
    <property type="evidence" value="ECO:0007669"/>
    <property type="project" value="UniProtKB-KW"/>
</dbReference>
<dbReference type="Gene3D" id="3.30.70.100">
    <property type="match status" value="1"/>
</dbReference>
<dbReference type="AlphaFoldDB" id="T1CAI4"/>
<name>T1CAI4_9ZZZZ</name>
<protein>
    <submittedName>
        <fullName evidence="1">Antibiotic biosynthesis monooxygenase domain-containing protein</fullName>
    </submittedName>
</protein>